<sequence>MIPARIKGKFIIRFAMNAQPGTEGDIDYAWSVISRYATLLLLHPKISPRILCHIPPTPQGHNLRERFSFTRSVSRDVFKRLGNELHDGANPVIILDEDEDINDPCEDSENAAREEEHL</sequence>
<accession>A0A1B6IE70</accession>
<reference evidence="2" key="1">
    <citation type="submission" date="2015-11" db="EMBL/GenBank/DDBJ databases">
        <title>De novo transcriptome assembly of four potential Pierce s Disease insect vectors from Arizona vineyards.</title>
        <authorList>
            <person name="Tassone E.E."/>
        </authorList>
    </citation>
    <scope>NUCLEOTIDE SEQUENCE</scope>
</reference>
<feature type="compositionally biased region" description="Acidic residues" evidence="1">
    <location>
        <begin position="98"/>
        <end position="109"/>
    </location>
</feature>
<dbReference type="InterPro" id="IPR015422">
    <property type="entry name" value="PyrdxlP-dep_Trfase_small"/>
</dbReference>
<dbReference type="Gene3D" id="3.90.1150.10">
    <property type="entry name" value="Aspartate Aminotransferase, domain 1"/>
    <property type="match status" value="1"/>
</dbReference>
<evidence type="ECO:0000313" key="2">
    <source>
        <dbReference type="EMBL" id="JAS85211.1"/>
    </source>
</evidence>
<proteinExistence type="predicted"/>
<dbReference type="EMBL" id="GECU01022495">
    <property type="protein sequence ID" value="JAS85211.1"/>
    <property type="molecule type" value="Transcribed_RNA"/>
</dbReference>
<feature type="region of interest" description="Disordered" evidence="1">
    <location>
        <begin position="98"/>
        <end position="118"/>
    </location>
</feature>
<organism evidence="2">
    <name type="scientific">Homalodisca liturata</name>
    <dbReference type="NCBI Taxonomy" id="320908"/>
    <lineage>
        <taxon>Eukaryota</taxon>
        <taxon>Metazoa</taxon>
        <taxon>Ecdysozoa</taxon>
        <taxon>Arthropoda</taxon>
        <taxon>Hexapoda</taxon>
        <taxon>Insecta</taxon>
        <taxon>Pterygota</taxon>
        <taxon>Neoptera</taxon>
        <taxon>Paraneoptera</taxon>
        <taxon>Hemiptera</taxon>
        <taxon>Auchenorrhyncha</taxon>
        <taxon>Membracoidea</taxon>
        <taxon>Cicadellidae</taxon>
        <taxon>Cicadellinae</taxon>
        <taxon>Proconiini</taxon>
        <taxon>Homalodisca</taxon>
    </lineage>
</organism>
<dbReference type="AlphaFoldDB" id="A0A1B6IE70"/>
<evidence type="ECO:0000256" key="1">
    <source>
        <dbReference type="SAM" id="MobiDB-lite"/>
    </source>
</evidence>
<name>A0A1B6IE70_9HEMI</name>
<protein>
    <submittedName>
        <fullName evidence="2">Uncharacterized protein</fullName>
    </submittedName>
</protein>
<gene>
    <name evidence="2" type="ORF">g.27843</name>
</gene>